<dbReference type="Proteomes" id="UP001070352">
    <property type="component" value="Unassembled WGS sequence"/>
</dbReference>
<keyword evidence="9" id="KW-0238">DNA-binding</keyword>
<evidence type="ECO:0000256" key="1">
    <source>
        <dbReference type="ARBA" id="ARBA00009518"/>
    </source>
</evidence>
<evidence type="ECO:0000313" key="13">
    <source>
        <dbReference type="Proteomes" id="UP001070352"/>
    </source>
</evidence>
<keyword evidence="6" id="KW-0227">DNA damage</keyword>
<keyword evidence="4" id="KW-0479">Metal-binding</keyword>
<keyword evidence="10" id="KW-0233">DNA recombination</keyword>
<name>A0A9Q4HAN5_BACSC</name>
<dbReference type="SUPFAM" id="SSF53098">
    <property type="entry name" value="Ribonuclease H-like"/>
    <property type="match status" value="1"/>
</dbReference>
<keyword evidence="2" id="KW-0963">Cytoplasm</keyword>
<keyword evidence="5" id="KW-0255">Endonuclease</keyword>
<evidence type="ECO:0000256" key="4">
    <source>
        <dbReference type="ARBA" id="ARBA00022723"/>
    </source>
</evidence>
<dbReference type="AlphaFoldDB" id="A0A9Q4HAN5"/>
<sequence length="184" mass="20535">MTNKKKQPPSIDTQKNYRFMVGFDPSLSGTGYAVLDTFYKMPRIAEMGVVKGRTKTWPAGTPYQIKLALIQAKAKELRAKYDPIFPIVFLERGHTGPFNNDTQAVFRARGALESELVGNYIQEYPPSQVKKAITGNGSAEKEEVAEHLAEIFGISLDHFETFDVSDALGVVYTGYLEHVKKGEK</sequence>
<dbReference type="GO" id="GO:0006310">
    <property type="term" value="P:DNA recombination"/>
    <property type="evidence" value="ECO:0007669"/>
    <property type="project" value="UniProtKB-KW"/>
</dbReference>
<dbReference type="PRINTS" id="PR00696">
    <property type="entry name" value="RSOLVASERUVC"/>
</dbReference>
<dbReference type="InterPro" id="IPR002176">
    <property type="entry name" value="X-over_junc_endoDNase_RuvC"/>
</dbReference>
<protein>
    <submittedName>
        <fullName evidence="12">Crossover junction endodeoxyribonuclease RuvC</fullName>
        <ecNumber evidence="12">3.1.21.10</ecNumber>
    </submittedName>
</protein>
<evidence type="ECO:0000256" key="8">
    <source>
        <dbReference type="ARBA" id="ARBA00022842"/>
    </source>
</evidence>
<evidence type="ECO:0000256" key="11">
    <source>
        <dbReference type="ARBA" id="ARBA00023204"/>
    </source>
</evidence>
<dbReference type="Pfam" id="PF02075">
    <property type="entry name" value="RuvC"/>
    <property type="match status" value="1"/>
</dbReference>
<evidence type="ECO:0000313" key="12">
    <source>
        <dbReference type="EMBL" id="MCY8123063.1"/>
    </source>
</evidence>
<organism evidence="12 13">
    <name type="scientific">Bacillus spizizenii</name>
    <name type="common">Bacillus subtilis subsp. spizizenii</name>
    <dbReference type="NCBI Taxonomy" id="96241"/>
    <lineage>
        <taxon>Bacteria</taxon>
        <taxon>Bacillati</taxon>
        <taxon>Bacillota</taxon>
        <taxon>Bacilli</taxon>
        <taxon>Bacillales</taxon>
        <taxon>Bacillaceae</taxon>
        <taxon>Bacillus</taxon>
    </lineage>
</organism>
<dbReference type="EMBL" id="JALANJ010000053">
    <property type="protein sequence ID" value="MCY8123063.1"/>
    <property type="molecule type" value="Genomic_DNA"/>
</dbReference>
<dbReference type="PANTHER" id="PTHR30194:SF3">
    <property type="entry name" value="CROSSOVER JUNCTION ENDODEOXYRIBONUCLEASE RUVC"/>
    <property type="match status" value="1"/>
</dbReference>
<gene>
    <name evidence="12" type="ORF">MOC45_21210</name>
</gene>
<evidence type="ECO:0000256" key="5">
    <source>
        <dbReference type="ARBA" id="ARBA00022759"/>
    </source>
</evidence>
<keyword evidence="7 12" id="KW-0378">Hydrolase</keyword>
<dbReference type="GO" id="GO:0006281">
    <property type="term" value="P:DNA repair"/>
    <property type="evidence" value="ECO:0007669"/>
    <property type="project" value="UniProtKB-KW"/>
</dbReference>
<dbReference type="GO" id="GO:0003677">
    <property type="term" value="F:DNA binding"/>
    <property type="evidence" value="ECO:0007669"/>
    <property type="project" value="UniProtKB-KW"/>
</dbReference>
<comment type="caution">
    <text evidence="12">The sequence shown here is derived from an EMBL/GenBank/DDBJ whole genome shotgun (WGS) entry which is preliminary data.</text>
</comment>
<dbReference type="InterPro" id="IPR012337">
    <property type="entry name" value="RNaseH-like_sf"/>
</dbReference>
<dbReference type="Gene3D" id="3.30.420.10">
    <property type="entry name" value="Ribonuclease H-like superfamily/Ribonuclease H"/>
    <property type="match status" value="1"/>
</dbReference>
<evidence type="ECO:0000256" key="7">
    <source>
        <dbReference type="ARBA" id="ARBA00022801"/>
    </source>
</evidence>
<evidence type="ECO:0000256" key="2">
    <source>
        <dbReference type="ARBA" id="ARBA00022490"/>
    </source>
</evidence>
<keyword evidence="3" id="KW-0540">Nuclease</keyword>
<evidence type="ECO:0000256" key="9">
    <source>
        <dbReference type="ARBA" id="ARBA00023125"/>
    </source>
</evidence>
<keyword evidence="8" id="KW-0460">Magnesium</keyword>
<dbReference type="PANTHER" id="PTHR30194">
    <property type="entry name" value="CROSSOVER JUNCTION ENDODEOXYRIBONUCLEASE RUVC"/>
    <property type="match status" value="1"/>
</dbReference>
<dbReference type="EC" id="3.1.21.10" evidence="12"/>
<keyword evidence="11" id="KW-0234">DNA repair</keyword>
<dbReference type="GO" id="GO:0046872">
    <property type="term" value="F:metal ion binding"/>
    <property type="evidence" value="ECO:0007669"/>
    <property type="project" value="UniProtKB-KW"/>
</dbReference>
<evidence type="ECO:0000256" key="6">
    <source>
        <dbReference type="ARBA" id="ARBA00022763"/>
    </source>
</evidence>
<reference evidence="12" key="1">
    <citation type="submission" date="2022-02" db="EMBL/GenBank/DDBJ databases">
        <title>Crop Bioprotection Bacillus Genome Sequencing.</title>
        <authorList>
            <person name="Dunlap C."/>
        </authorList>
    </citation>
    <scope>NUCLEOTIDE SEQUENCE</scope>
    <source>
        <strain evidence="12">M18B4</strain>
    </source>
</reference>
<dbReference type="GO" id="GO:0008821">
    <property type="term" value="F:crossover junction DNA endonuclease activity"/>
    <property type="evidence" value="ECO:0007669"/>
    <property type="project" value="UniProtKB-EC"/>
</dbReference>
<evidence type="ECO:0000256" key="3">
    <source>
        <dbReference type="ARBA" id="ARBA00022722"/>
    </source>
</evidence>
<evidence type="ECO:0000256" key="10">
    <source>
        <dbReference type="ARBA" id="ARBA00023172"/>
    </source>
</evidence>
<dbReference type="InterPro" id="IPR036397">
    <property type="entry name" value="RNaseH_sf"/>
</dbReference>
<proteinExistence type="inferred from homology"/>
<comment type="similarity">
    <text evidence="1">Belongs to the RuvC family.</text>
</comment>
<accession>A0A9Q4HAN5</accession>